<protein>
    <submittedName>
        <fullName evidence="3">Uncharacterized protein</fullName>
    </submittedName>
</protein>
<reference evidence="3" key="3">
    <citation type="submission" date="2025-08" db="UniProtKB">
        <authorList>
            <consortium name="RefSeq"/>
        </authorList>
    </citation>
    <scope>IDENTIFICATION</scope>
    <source>
        <strain evidence="3">CBS 342.82</strain>
    </source>
</reference>
<reference evidence="3" key="1">
    <citation type="submission" date="2020-01" db="EMBL/GenBank/DDBJ databases">
        <authorList>
            <consortium name="DOE Joint Genome Institute"/>
            <person name="Haridas S."/>
            <person name="Albert R."/>
            <person name="Binder M."/>
            <person name="Bloem J."/>
            <person name="Labutti K."/>
            <person name="Salamov A."/>
            <person name="Andreopoulos B."/>
            <person name="Baker S.E."/>
            <person name="Barry K."/>
            <person name="Bills G."/>
            <person name="Bluhm B.H."/>
            <person name="Cannon C."/>
            <person name="Castanera R."/>
            <person name="Culley D.E."/>
            <person name="Daum C."/>
            <person name="Ezra D."/>
            <person name="Gonzalez J.B."/>
            <person name="Henrissat B."/>
            <person name="Kuo A."/>
            <person name="Liang C."/>
            <person name="Lipzen A."/>
            <person name="Lutzoni F."/>
            <person name="Magnuson J."/>
            <person name="Mondo S."/>
            <person name="Nolan M."/>
            <person name="Ohm R."/>
            <person name="Pangilinan J."/>
            <person name="Park H.-J."/>
            <person name="Ramirez L."/>
            <person name="Alfaro M."/>
            <person name="Sun H."/>
            <person name="Tritt A."/>
            <person name="Yoshinaga Y."/>
            <person name="Zwiers L.-H."/>
            <person name="Turgeon B.G."/>
            <person name="Goodwin S.B."/>
            <person name="Spatafora J.W."/>
            <person name="Crous P.W."/>
            <person name="Grigoriev I.V."/>
        </authorList>
    </citation>
    <scope>NUCLEOTIDE SEQUENCE</scope>
    <source>
        <strain evidence="3">CBS 342.82</strain>
    </source>
</reference>
<feature type="compositionally biased region" description="Low complexity" evidence="1">
    <location>
        <begin position="122"/>
        <end position="144"/>
    </location>
</feature>
<feature type="compositionally biased region" description="Basic and acidic residues" evidence="1">
    <location>
        <begin position="383"/>
        <end position="404"/>
    </location>
</feature>
<name>A0A6J3M7A5_9PEZI</name>
<feature type="compositionally biased region" description="Low complexity" evidence="1">
    <location>
        <begin position="258"/>
        <end position="270"/>
    </location>
</feature>
<feature type="compositionally biased region" description="Basic and acidic residues" evidence="1">
    <location>
        <begin position="313"/>
        <end position="324"/>
    </location>
</feature>
<evidence type="ECO:0000313" key="2">
    <source>
        <dbReference type="Proteomes" id="UP000504637"/>
    </source>
</evidence>
<dbReference type="GeneID" id="54357486"/>
<gene>
    <name evidence="3" type="ORF">K489DRAFT_215430</name>
</gene>
<feature type="compositionally biased region" description="Polar residues" evidence="1">
    <location>
        <begin position="289"/>
        <end position="311"/>
    </location>
</feature>
<dbReference type="OrthoDB" id="5385072at2759"/>
<feature type="compositionally biased region" description="Polar residues" evidence="1">
    <location>
        <begin position="271"/>
        <end position="281"/>
    </location>
</feature>
<feature type="compositionally biased region" description="Acidic residues" evidence="1">
    <location>
        <begin position="238"/>
        <end position="248"/>
    </location>
</feature>
<sequence length="422" mass="45340">MLLNRKPLPGYTPASAAYIPPSYDPSLQSRYPTEQHITHSRSRTNSSTVIPPNMSHPGVMPRAAYGMPQQLAPHMHPQAAQYADRAGQRHPSSAASFTSSSNVHNPNLAPSSQRTSTMSGYSTVSDVRRSTSSRSNSSSASPSSYVALMRKQKATVWCDRAQLEDPRILAAQRQAKMRAVAEVAGGNHAQSRVSTSSAGMVGGVRSKIRHHGAPKASAYTGANLAGAVGVPMRLSASEVDENDSDDDQSSSGRRYHSRTGSGRSSLGSGRKNTFSNSQLHHTYSHGDSPPQTLHSPIESRTATLESSSSDANPGHHDWPRRESTTEEQTPMPRDTEDYFAPHGDHGKGDSSGGSGNSFSEETFDTLSGLSQNHKGRLAPPEEQIARKLVSADELRRRGSVDDRTTTMTGAGRLFVANPDLDD</sequence>
<feature type="region of interest" description="Disordered" evidence="1">
    <location>
        <begin position="1"/>
        <end position="53"/>
    </location>
</feature>
<dbReference type="RefSeq" id="XP_033459773.1">
    <property type="nucleotide sequence ID" value="XM_033599687.1"/>
</dbReference>
<evidence type="ECO:0000256" key="1">
    <source>
        <dbReference type="SAM" id="MobiDB-lite"/>
    </source>
</evidence>
<organism evidence="3">
    <name type="scientific">Dissoconium aciculare CBS 342.82</name>
    <dbReference type="NCBI Taxonomy" id="1314786"/>
    <lineage>
        <taxon>Eukaryota</taxon>
        <taxon>Fungi</taxon>
        <taxon>Dikarya</taxon>
        <taxon>Ascomycota</taxon>
        <taxon>Pezizomycotina</taxon>
        <taxon>Dothideomycetes</taxon>
        <taxon>Dothideomycetidae</taxon>
        <taxon>Mycosphaerellales</taxon>
        <taxon>Dissoconiaceae</taxon>
        <taxon>Dissoconium</taxon>
    </lineage>
</organism>
<proteinExistence type="predicted"/>
<dbReference type="AlphaFoldDB" id="A0A6J3M7A5"/>
<feature type="region of interest" description="Disordered" evidence="1">
    <location>
        <begin position="237"/>
        <end position="422"/>
    </location>
</feature>
<reference evidence="3" key="2">
    <citation type="submission" date="2020-04" db="EMBL/GenBank/DDBJ databases">
        <authorList>
            <consortium name="NCBI Genome Project"/>
        </authorList>
    </citation>
    <scope>NUCLEOTIDE SEQUENCE</scope>
    <source>
        <strain evidence="3">CBS 342.82</strain>
    </source>
</reference>
<evidence type="ECO:0000313" key="3">
    <source>
        <dbReference type="RefSeq" id="XP_033459773.1"/>
    </source>
</evidence>
<feature type="region of interest" description="Disordered" evidence="1">
    <location>
        <begin position="74"/>
        <end position="145"/>
    </location>
</feature>
<dbReference type="Proteomes" id="UP000504637">
    <property type="component" value="Unplaced"/>
</dbReference>
<feature type="compositionally biased region" description="Low complexity" evidence="1">
    <location>
        <begin position="92"/>
        <end position="101"/>
    </location>
</feature>
<accession>A0A6J3M7A5</accession>
<feature type="compositionally biased region" description="Polar residues" evidence="1">
    <location>
        <begin position="102"/>
        <end position="121"/>
    </location>
</feature>
<keyword evidence="2" id="KW-1185">Reference proteome</keyword>